<dbReference type="EMBL" id="AMZH03002023">
    <property type="protein sequence ID" value="RRT77064.1"/>
    <property type="molecule type" value="Genomic_DNA"/>
</dbReference>
<sequence length="102" mass="11439">MARRRTAGEGDNGVRARTSARFSSSLFLFLFLFFFFPFSLSIDLISPSIDRQWSISPSISRQRPKSTTDDRFLAVPPDSGLSAYRQPGRPVWAVNVKIANLA</sequence>
<reference evidence="1 2" key="1">
    <citation type="journal article" date="2014" name="Agronomy (Basel)">
        <title>A Draft Genome Sequence for Ensete ventricosum, the Drought-Tolerant Tree Against Hunger.</title>
        <authorList>
            <person name="Harrison J."/>
            <person name="Moore K.A."/>
            <person name="Paszkiewicz K."/>
            <person name="Jones T."/>
            <person name="Grant M."/>
            <person name="Ambacheew D."/>
            <person name="Muzemil S."/>
            <person name="Studholme D.J."/>
        </authorList>
    </citation>
    <scope>NUCLEOTIDE SEQUENCE [LARGE SCALE GENOMIC DNA]</scope>
</reference>
<evidence type="ECO:0000313" key="2">
    <source>
        <dbReference type="Proteomes" id="UP000287651"/>
    </source>
</evidence>
<dbReference type="Proteomes" id="UP000287651">
    <property type="component" value="Unassembled WGS sequence"/>
</dbReference>
<gene>
    <name evidence="1" type="ORF">B296_00023906</name>
</gene>
<dbReference type="AlphaFoldDB" id="A0A427ALH0"/>
<protein>
    <submittedName>
        <fullName evidence="1">Uncharacterized protein</fullName>
    </submittedName>
</protein>
<comment type="caution">
    <text evidence="1">The sequence shown here is derived from an EMBL/GenBank/DDBJ whole genome shotgun (WGS) entry which is preliminary data.</text>
</comment>
<accession>A0A427ALH0</accession>
<name>A0A427ALH0_ENSVE</name>
<proteinExistence type="predicted"/>
<organism evidence="1 2">
    <name type="scientific">Ensete ventricosum</name>
    <name type="common">Abyssinian banana</name>
    <name type="synonym">Musa ensete</name>
    <dbReference type="NCBI Taxonomy" id="4639"/>
    <lineage>
        <taxon>Eukaryota</taxon>
        <taxon>Viridiplantae</taxon>
        <taxon>Streptophyta</taxon>
        <taxon>Embryophyta</taxon>
        <taxon>Tracheophyta</taxon>
        <taxon>Spermatophyta</taxon>
        <taxon>Magnoliopsida</taxon>
        <taxon>Liliopsida</taxon>
        <taxon>Zingiberales</taxon>
        <taxon>Musaceae</taxon>
        <taxon>Ensete</taxon>
    </lineage>
</organism>
<evidence type="ECO:0000313" key="1">
    <source>
        <dbReference type="EMBL" id="RRT77064.1"/>
    </source>
</evidence>